<accession>A0A8J6NQV3</accession>
<feature type="region of interest" description="Disordered" evidence="1">
    <location>
        <begin position="151"/>
        <end position="186"/>
    </location>
</feature>
<dbReference type="Proteomes" id="UP000605201">
    <property type="component" value="Unassembled WGS sequence"/>
</dbReference>
<evidence type="ECO:0000313" key="2">
    <source>
        <dbReference type="EMBL" id="MBC8431851.1"/>
    </source>
</evidence>
<evidence type="ECO:0000313" key="3">
    <source>
        <dbReference type="Proteomes" id="UP000605201"/>
    </source>
</evidence>
<proteinExistence type="predicted"/>
<reference evidence="2 3" key="1">
    <citation type="submission" date="2020-08" db="EMBL/GenBank/DDBJ databases">
        <title>Bridging the membrane lipid divide: bacteria of the FCB group superphylum have the potential to synthesize archaeal ether lipids.</title>
        <authorList>
            <person name="Villanueva L."/>
            <person name="Von Meijenfeldt F.A.B."/>
            <person name="Westbye A.B."/>
            <person name="Yadav S."/>
            <person name="Hopmans E.C."/>
            <person name="Dutilh B.E."/>
            <person name="Sinninghe Damste J.S."/>
        </authorList>
    </citation>
    <scope>NUCLEOTIDE SEQUENCE [LARGE SCALE GENOMIC DNA]</scope>
    <source>
        <strain evidence="2">NIOZ-UU17</strain>
    </source>
</reference>
<organism evidence="2 3">
    <name type="scientific">Candidatus Desulfatibia vada</name>
    <dbReference type="NCBI Taxonomy" id="2841696"/>
    <lineage>
        <taxon>Bacteria</taxon>
        <taxon>Pseudomonadati</taxon>
        <taxon>Thermodesulfobacteriota</taxon>
        <taxon>Desulfobacteria</taxon>
        <taxon>Desulfobacterales</taxon>
        <taxon>Desulfobacterales incertae sedis</taxon>
        <taxon>Candidatus Desulfatibia</taxon>
    </lineage>
</organism>
<dbReference type="EMBL" id="JACNIG010000184">
    <property type="protein sequence ID" value="MBC8431851.1"/>
    <property type="molecule type" value="Genomic_DNA"/>
</dbReference>
<gene>
    <name evidence="2" type="ORF">H8D96_08010</name>
</gene>
<protein>
    <submittedName>
        <fullName evidence="2">Uncharacterized protein</fullName>
    </submittedName>
</protein>
<feature type="region of interest" description="Disordered" evidence="1">
    <location>
        <begin position="24"/>
        <end position="64"/>
    </location>
</feature>
<evidence type="ECO:0000256" key="1">
    <source>
        <dbReference type="SAM" id="MobiDB-lite"/>
    </source>
</evidence>
<feature type="compositionally biased region" description="Basic and acidic residues" evidence="1">
    <location>
        <begin position="48"/>
        <end position="58"/>
    </location>
</feature>
<comment type="caution">
    <text evidence="2">The sequence shown here is derived from an EMBL/GenBank/DDBJ whole genome shotgun (WGS) entry which is preliminary data.</text>
</comment>
<sequence length="186" mass="21207">MGSIKKKKCKHCRQLFLPDPRNAKRQKYCSKPDCRNASKKASQQRWLSKPENREHFRGPENVSRVQQWRKDNPGYWKKNKNALQDSLIDQVAVNIDDTVKYVNSALQDSLITQPAVLIGLIAHFTDIALQDNIAKTFRRLQQLGQDILNSATQTKGGRYDSETSHRQKSHQKGSQALQLGRSPTGP</sequence>
<name>A0A8J6NQV3_9BACT</name>
<dbReference type="AlphaFoldDB" id="A0A8J6NQV3"/>